<dbReference type="PANTHER" id="PTHR22911">
    <property type="entry name" value="ACYL-MALONYL CONDENSING ENZYME-RELATED"/>
    <property type="match status" value="1"/>
</dbReference>
<proteinExistence type="predicted"/>
<evidence type="ECO:0000256" key="1">
    <source>
        <dbReference type="SAM" id="Phobius"/>
    </source>
</evidence>
<evidence type="ECO:0000313" key="4">
    <source>
        <dbReference type="Proteomes" id="UP000253410"/>
    </source>
</evidence>
<dbReference type="SUPFAM" id="SSF103481">
    <property type="entry name" value="Multidrug resistance efflux transporter EmrE"/>
    <property type="match status" value="2"/>
</dbReference>
<feature type="transmembrane region" description="Helical" evidence="1">
    <location>
        <begin position="239"/>
        <end position="262"/>
    </location>
</feature>
<evidence type="ECO:0000259" key="2">
    <source>
        <dbReference type="Pfam" id="PF00892"/>
    </source>
</evidence>
<feature type="transmembrane region" description="Helical" evidence="1">
    <location>
        <begin position="187"/>
        <end position="206"/>
    </location>
</feature>
<dbReference type="AlphaFoldDB" id="A0A365XUJ2"/>
<dbReference type="Pfam" id="PF00892">
    <property type="entry name" value="EamA"/>
    <property type="match status" value="2"/>
</dbReference>
<keyword evidence="1" id="KW-0472">Membrane</keyword>
<feature type="transmembrane region" description="Helical" evidence="1">
    <location>
        <begin position="95"/>
        <end position="113"/>
    </location>
</feature>
<feature type="domain" description="EamA" evidence="2">
    <location>
        <begin position="153"/>
        <end position="285"/>
    </location>
</feature>
<feature type="transmembrane region" description="Helical" evidence="1">
    <location>
        <begin position="212"/>
        <end position="232"/>
    </location>
</feature>
<gene>
    <name evidence="3" type="ORF">DF182_25195</name>
</gene>
<feature type="transmembrane region" description="Helical" evidence="1">
    <location>
        <begin position="32"/>
        <end position="52"/>
    </location>
</feature>
<dbReference type="PANTHER" id="PTHR22911:SF137">
    <property type="entry name" value="SOLUTE CARRIER FAMILY 35 MEMBER G2-RELATED"/>
    <property type="match status" value="1"/>
</dbReference>
<feature type="transmembrane region" description="Helical" evidence="1">
    <location>
        <begin position="156"/>
        <end position="175"/>
    </location>
</feature>
<keyword evidence="1" id="KW-0812">Transmembrane</keyword>
<dbReference type="GO" id="GO:0016020">
    <property type="term" value="C:membrane"/>
    <property type="evidence" value="ECO:0007669"/>
    <property type="project" value="InterPro"/>
</dbReference>
<accession>A0A365XUJ2</accession>
<feature type="transmembrane region" description="Helical" evidence="1">
    <location>
        <begin position="125"/>
        <end position="144"/>
    </location>
</feature>
<comment type="caution">
    <text evidence="3">The sequence shown here is derived from an EMBL/GenBank/DDBJ whole genome shotgun (WGS) entry which is preliminary data.</text>
</comment>
<reference evidence="3 4" key="1">
    <citation type="submission" date="2018-05" db="EMBL/GenBank/DDBJ databases">
        <title>Chitinophaga sp. K3CV102501T nov., isolated from isolated from a monsoon evergreen broad-leaved forest soil.</title>
        <authorList>
            <person name="Lv Y."/>
        </authorList>
    </citation>
    <scope>NUCLEOTIDE SEQUENCE [LARGE SCALE GENOMIC DNA]</scope>
    <source>
        <strain evidence="3 4">GDMCC 1.1325</strain>
    </source>
</reference>
<organism evidence="3 4">
    <name type="scientific">Chitinophaga flava</name>
    <dbReference type="NCBI Taxonomy" id="2259036"/>
    <lineage>
        <taxon>Bacteria</taxon>
        <taxon>Pseudomonadati</taxon>
        <taxon>Bacteroidota</taxon>
        <taxon>Chitinophagia</taxon>
        <taxon>Chitinophagales</taxon>
        <taxon>Chitinophagaceae</taxon>
        <taxon>Chitinophaga</taxon>
    </lineage>
</organism>
<dbReference type="OrthoDB" id="3180815at2"/>
<dbReference type="RefSeq" id="WP_113618535.1">
    <property type="nucleotide sequence ID" value="NZ_QFFJ01000002.1"/>
</dbReference>
<sequence>MNRLKGAFFVVMGAASYGVLATFVKIAGQQGYTTGAVTFSQFLAGFLFLFLLQFFLPRRKQAVPLPLSEKIRLIAGGTSLGLTSTFYYLSVQYLPVSVCIILLMQTIWMGIVYESIRKRAMPAWSRLLAIVIVLGGTILATGVYESHFIPDWKGVLFGMLAAVSYTVAMGVSNSLALEQPVIRKSMYLVLGGLLAILIFWNRQIVVDFRPDIFWKWGLFLATFGTILPPVLFSKGFPKVGIGTGSILSAVEIPVSIGCACIFLQEPVSTLQCLGVALIISGIIAANLKPGKS</sequence>
<keyword evidence="1" id="KW-1133">Transmembrane helix</keyword>
<name>A0A365XUJ2_9BACT</name>
<keyword evidence="4" id="KW-1185">Reference proteome</keyword>
<feature type="domain" description="EamA" evidence="2">
    <location>
        <begin position="5"/>
        <end position="140"/>
    </location>
</feature>
<evidence type="ECO:0000313" key="3">
    <source>
        <dbReference type="EMBL" id="RBL89788.1"/>
    </source>
</evidence>
<dbReference type="EMBL" id="QFFJ01000002">
    <property type="protein sequence ID" value="RBL89788.1"/>
    <property type="molecule type" value="Genomic_DNA"/>
</dbReference>
<dbReference type="Proteomes" id="UP000253410">
    <property type="component" value="Unassembled WGS sequence"/>
</dbReference>
<protein>
    <submittedName>
        <fullName evidence="3">EamA family transporter</fullName>
    </submittedName>
</protein>
<feature type="transmembrane region" description="Helical" evidence="1">
    <location>
        <begin position="7"/>
        <end position="26"/>
    </location>
</feature>
<feature type="transmembrane region" description="Helical" evidence="1">
    <location>
        <begin position="268"/>
        <end position="287"/>
    </location>
</feature>
<dbReference type="InterPro" id="IPR000620">
    <property type="entry name" value="EamA_dom"/>
</dbReference>
<dbReference type="InterPro" id="IPR037185">
    <property type="entry name" value="EmrE-like"/>
</dbReference>